<evidence type="ECO:0000313" key="1">
    <source>
        <dbReference type="EMBL" id="KAL3816319.1"/>
    </source>
</evidence>
<gene>
    <name evidence="1" type="ORF">ACHAXA_008390</name>
</gene>
<protein>
    <submittedName>
        <fullName evidence="1">Uncharacterized protein</fullName>
    </submittedName>
</protein>
<dbReference type="EMBL" id="JALLPB020000154">
    <property type="protein sequence ID" value="KAL3816319.1"/>
    <property type="molecule type" value="Genomic_DNA"/>
</dbReference>
<accession>A0ABD3RVS0</accession>
<sequence length="576" mass="64653">MDWVLEMSYVMTIHVTHISGKQMIAQGTDGCSHGSLMEEVMGHGIMGGGPDGHGIWMPVHCKKGSTFLWAPPPAVADEALEKLLKSRHKRIDIVHIVLVTFLVLSHPDLPFGQLKCTSPCGLASSCPSFIAGHGPSSALHCWWKWEGRCGSCSKAVKPMQGIFCGNLSYSQNGLPPCRSMWHAACYTYYGEIHFPMPGIVDEAGNAWHKEEEHQRQIMEGVEGSHLYIPMQCEVCWFQNIEGRHPSPGRDDEYLTCIRQANLDGMLRKSLSMIQFHKRETLAALKNAKVIGKMPTYHARGPFPISDLMGMSLTVDMLVKSLVAKGRIFEHIQFSMLRKMRSTYTKNWECSPSGVEEGAAFANRKYLVKKTSCPAQLEWFHDFLRGLKFRMGCQSDPNHGLLIGAVVHMLHLLQTDAEEAEQAGSTTMANELWKVGAYVCILTGASLQGHEGFYLEITGLRKHLEKGRFGWVPPNLNKSTLLTEEACRYIPHVTVCLLRKFKGVMGINHHLIVLANETISGLKPRWWIKKLVAVCKEEEEGRLHGPTFTMPDGSLAMSMDYDALFRKYLIRIQEEMN</sequence>
<proteinExistence type="predicted"/>
<evidence type="ECO:0000313" key="2">
    <source>
        <dbReference type="Proteomes" id="UP001530377"/>
    </source>
</evidence>
<reference evidence="1 2" key="1">
    <citation type="submission" date="2024-10" db="EMBL/GenBank/DDBJ databases">
        <title>Updated reference genomes for cyclostephanoid diatoms.</title>
        <authorList>
            <person name="Roberts W.R."/>
            <person name="Alverson A.J."/>
        </authorList>
    </citation>
    <scope>NUCLEOTIDE SEQUENCE [LARGE SCALE GENOMIC DNA]</scope>
    <source>
        <strain evidence="1 2">AJA228-03</strain>
    </source>
</reference>
<comment type="caution">
    <text evidence="1">The sequence shown here is derived from an EMBL/GenBank/DDBJ whole genome shotgun (WGS) entry which is preliminary data.</text>
</comment>
<keyword evidence="2" id="KW-1185">Reference proteome</keyword>
<dbReference type="Proteomes" id="UP001530377">
    <property type="component" value="Unassembled WGS sequence"/>
</dbReference>
<name>A0ABD3RVS0_9STRA</name>
<dbReference type="AlphaFoldDB" id="A0ABD3RVS0"/>
<organism evidence="1 2">
    <name type="scientific">Cyclostephanos tholiformis</name>
    <dbReference type="NCBI Taxonomy" id="382380"/>
    <lineage>
        <taxon>Eukaryota</taxon>
        <taxon>Sar</taxon>
        <taxon>Stramenopiles</taxon>
        <taxon>Ochrophyta</taxon>
        <taxon>Bacillariophyta</taxon>
        <taxon>Coscinodiscophyceae</taxon>
        <taxon>Thalassiosirophycidae</taxon>
        <taxon>Stephanodiscales</taxon>
        <taxon>Stephanodiscaceae</taxon>
        <taxon>Cyclostephanos</taxon>
    </lineage>
</organism>